<dbReference type="Proteomes" id="UP000240708">
    <property type="component" value="Unassembled WGS sequence"/>
</dbReference>
<evidence type="ECO:0000256" key="3">
    <source>
        <dbReference type="ARBA" id="ARBA00022729"/>
    </source>
</evidence>
<dbReference type="EMBL" id="PYGF01000012">
    <property type="protein sequence ID" value="PSL01745.1"/>
    <property type="molecule type" value="Genomic_DNA"/>
</dbReference>
<evidence type="ECO:0000259" key="6">
    <source>
        <dbReference type="Pfam" id="PF07980"/>
    </source>
</evidence>
<keyword evidence="4" id="KW-0472">Membrane</keyword>
<comment type="caution">
    <text evidence="8">The sequence shown here is derived from an EMBL/GenBank/DDBJ whole genome shotgun (WGS) entry which is preliminary data.</text>
</comment>
<evidence type="ECO:0000256" key="5">
    <source>
        <dbReference type="ARBA" id="ARBA00023237"/>
    </source>
</evidence>
<dbReference type="Pfam" id="PF07980">
    <property type="entry name" value="SusD_RagB"/>
    <property type="match status" value="1"/>
</dbReference>
<dbReference type="GO" id="GO:0009279">
    <property type="term" value="C:cell outer membrane"/>
    <property type="evidence" value="ECO:0007669"/>
    <property type="project" value="UniProtKB-SubCell"/>
</dbReference>
<feature type="domain" description="SusD-like N-terminal" evidence="7">
    <location>
        <begin position="25"/>
        <end position="237"/>
    </location>
</feature>
<organism evidence="8 9">
    <name type="scientific">Cecembia rubra</name>
    <dbReference type="NCBI Taxonomy" id="1485585"/>
    <lineage>
        <taxon>Bacteria</taxon>
        <taxon>Pseudomonadati</taxon>
        <taxon>Bacteroidota</taxon>
        <taxon>Cytophagia</taxon>
        <taxon>Cytophagales</taxon>
        <taxon>Cyclobacteriaceae</taxon>
        <taxon>Cecembia</taxon>
    </lineage>
</organism>
<reference evidence="8 9" key="1">
    <citation type="submission" date="2018-03" db="EMBL/GenBank/DDBJ databases">
        <title>Genomic Encyclopedia of Archaeal and Bacterial Type Strains, Phase II (KMG-II): from individual species to whole genera.</title>
        <authorList>
            <person name="Goeker M."/>
        </authorList>
    </citation>
    <scope>NUCLEOTIDE SEQUENCE [LARGE SCALE GENOMIC DNA]</scope>
    <source>
        <strain evidence="8 9">DSM 28057</strain>
    </source>
</reference>
<keyword evidence="9" id="KW-1185">Reference proteome</keyword>
<name>A0A2P8DWZ7_9BACT</name>
<evidence type="ECO:0000256" key="4">
    <source>
        <dbReference type="ARBA" id="ARBA00023136"/>
    </source>
</evidence>
<proteinExistence type="inferred from homology"/>
<evidence type="ECO:0000256" key="1">
    <source>
        <dbReference type="ARBA" id="ARBA00004442"/>
    </source>
</evidence>
<keyword evidence="5" id="KW-0998">Cell outer membrane</keyword>
<keyword evidence="3" id="KW-0732">Signal</keyword>
<dbReference type="SUPFAM" id="SSF48452">
    <property type="entry name" value="TPR-like"/>
    <property type="match status" value="1"/>
</dbReference>
<accession>A0A2P8DWZ7</accession>
<comment type="similarity">
    <text evidence="2">Belongs to the SusD family.</text>
</comment>
<feature type="domain" description="RagB/SusD" evidence="6">
    <location>
        <begin position="386"/>
        <end position="506"/>
    </location>
</feature>
<dbReference type="InterPro" id="IPR033985">
    <property type="entry name" value="SusD-like_N"/>
</dbReference>
<dbReference type="PROSITE" id="PS51257">
    <property type="entry name" value="PROKAR_LIPOPROTEIN"/>
    <property type="match status" value="1"/>
</dbReference>
<protein>
    <submittedName>
        <fullName evidence="8">RagB/SusD domain-containing protein</fullName>
    </submittedName>
</protein>
<comment type="subcellular location">
    <subcellularLocation>
        <location evidence="1">Cell outer membrane</location>
    </subcellularLocation>
</comment>
<evidence type="ECO:0000313" key="9">
    <source>
        <dbReference type="Proteomes" id="UP000240708"/>
    </source>
</evidence>
<dbReference type="Gene3D" id="1.25.40.390">
    <property type="match status" value="1"/>
</dbReference>
<gene>
    <name evidence="8" type="ORF">CLV48_11288</name>
</gene>
<dbReference type="AlphaFoldDB" id="A0A2P8DWZ7"/>
<dbReference type="RefSeq" id="WP_106568575.1">
    <property type="nucleotide sequence ID" value="NZ_JAUVYL010000146.1"/>
</dbReference>
<dbReference type="Pfam" id="PF14322">
    <property type="entry name" value="SusD-like_3"/>
    <property type="match status" value="1"/>
</dbReference>
<dbReference type="InterPro" id="IPR011990">
    <property type="entry name" value="TPR-like_helical_dom_sf"/>
</dbReference>
<evidence type="ECO:0000313" key="8">
    <source>
        <dbReference type="EMBL" id="PSL01745.1"/>
    </source>
</evidence>
<dbReference type="OrthoDB" id="621570at2"/>
<evidence type="ECO:0000256" key="2">
    <source>
        <dbReference type="ARBA" id="ARBA00006275"/>
    </source>
</evidence>
<dbReference type="InterPro" id="IPR012944">
    <property type="entry name" value="SusD_RagB_dom"/>
</dbReference>
<sequence length="506" mass="56440">MERYSILRGLFFFAIGIFVFSCDLEVDPRQTTRTSEVLNSPANLESALNSVYGRLRSLNHYGRDMIALSDALADVGRATNNSGRLVAENNNAVNAHFSAGFWQNGYAAITELNLILDQLEKGVNGANEDQIAAWEGEAKFLRALYLFDLVKVYSYIPTAVFQSGIVDQGGIPMPLIAVKIADIAQLNQLPRSTLAQNYSQIIRDLGDAINLLENNQRSAPQYASSAAAAALLSRVALYNGNWQAALSAANAALSSDVGQLLSGENYLSGWKSSVHPESMFEVRIQLPSESLGVNTSLQSTFSTMLQVTNKNIRGGWGDLIPSPIVLNFFGLSALQLGNPATDNNNWDVRRNQDIRARLYTTGNDQRFSRRQIECIKFLGKNGFDYGDNIPVIRKSEMLLNKAEALYHLGRETEALNELNAFKSLRGIGPVSLTRQLLLDEILLERFKEFVFEGQRFFDLKRYGRNIDKRSYLGSNALVDFEDFRILAPIPQREVQLNRNLNQNRGY</sequence>
<evidence type="ECO:0000259" key="7">
    <source>
        <dbReference type="Pfam" id="PF14322"/>
    </source>
</evidence>